<comment type="function">
    <text evidence="1 13">Plays a role in the flagellum-specific transport system.</text>
</comment>
<keyword evidence="15" id="KW-0282">Flagellum</keyword>
<feature type="transmembrane region" description="Helical" evidence="13">
    <location>
        <begin position="91"/>
        <end position="110"/>
    </location>
</feature>
<keyword evidence="6 13" id="KW-0812">Transmembrane</keyword>
<dbReference type="STRING" id="1765967.BW247_07870"/>
<dbReference type="RefSeq" id="WP_076836667.1">
    <property type="nucleotide sequence ID" value="NZ_CP019434.1"/>
</dbReference>
<dbReference type="PRINTS" id="PR01302">
    <property type="entry name" value="TYPE3IMPPROT"/>
</dbReference>
<feature type="transmembrane region" description="Helical" evidence="13">
    <location>
        <begin position="228"/>
        <end position="249"/>
    </location>
</feature>
<dbReference type="EMBL" id="CP019434">
    <property type="protein sequence ID" value="APZ43019.1"/>
    <property type="molecule type" value="Genomic_DNA"/>
</dbReference>
<dbReference type="PROSITE" id="PS01061">
    <property type="entry name" value="FLIP_2"/>
    <property type="match status" value="1"/>
</dbReference>
<evidence type="ECO:0000256" key="1">
    <source>
        <dbReference type="ARBA" id="ARBA00003663"/>
    </source>
</evidence>
<evidence type="ECO:0000256" key="11">
    <source>
        <dbReference type="ARBA" id="ARBA00023143"/>
    </source>
</evidence>
<keyword evidence="8 13" id="KW-0653">Protein transport</keyword>
<protein>
    <recommendedName>
        <fullName evidence="3 13">Flagellar biosynthetic protein FliP</fullName>
    </recommendedName>
</protein>
<dbReference type="PRINTS" id="PR00951">
    <property type="entry name" value="FLGBIOSNFLIP"/>
</dbReference>
<organism evidence="15 16">
    <name type="scientific">Acidihalobacter ferrooxydans</name>
    <dbReference type="NCBI Taxonomy" id="1765967"/>
    <lineage>
        <taxon>Bacteria</taxon>
        <taxon>Pseudomonadati</taxon>
        <taxon>Pseudomonadota</taxon>
        <taxon>Gammaproteobacteria</taxon>
        <taxon>Chromatiales</taxon>
        <taxon>Ectothiorhodospiraceae</taxon>
        <taxon>Acidihalobacter</taxon>
    </lineage>
</organism>
<keyword evidence="7 13" id="KW-1005">Bacterial flagellum biogenesis</keyword>
<keyword evidence="10 13" id="KW-0472">Membrane</keyword>
<dbReference type="InterPro" id="IPR005837">
    <property type="entry name" value="FliP"/>
</dbReference>
<gene>
    <name evidence="13" type="primary">fliP</name>
    <name evidence="15" type="ORF">BW247_07870</name>
</gene>
<dbReference type="OrthoDB" id="9805111at2"/>
<dbReference type="PROSITE" id="PS01060">
    <property type="entry name" value="FLIP_1"/>
    <property type="match status" value="1"/>
</dbReference>
<dbReference type="GO" id="GO:0005886">
    <property type="term" value="C:plasma membrane"/>
    <property type="evidence" value="ECO:0007669"/>
    <property type="project" value="UniProtKB-SubCell"/>
</dbReference>
<keyword evidence="16" id="KW-1185">Reference proteome</keyword>
<evidence type="ECO:0000313" key="16">
    <source>
        <dbReference type="Proteomes" id="UP000243807"/>
    </source>
</evidence>
<dbReference type="GO" id="GO:0009306">
    <property type="term" value="P:protein secretion"/>
    <property type="evidence" value="ECO:0007669"/>
    <property type="project" value="UniProtKB-UniRule"/>
</dbReference>
<evidence type="ECO:0000256" key="6">
    <source>
        <dbReference type="ARBA" id="ARBA00022692"/>
    </source>
</evidence>
<dbReference type="AlphaFoldDB" id="A0A1P8UGS1"/>
<dbReference type="NCBIfam" id="NF009438">
    <property type="entry name" value="PRK12797.1"/>
    <property type="match status" value="1"/>
</dbReference>
<sequence>MKRRLILVCLVLCALFPAVAAAANPSVFPLFTVTPSSGGAQTYSVSLQVLAVMTLLSFLPAALIMMTSFTRIIVVLAILRQGLGTAQTPSNQILIGIALFLTFFIMSPVFTQAYKDGIKPYLSGSMPAQTAIEDAAGPFKTFMLHQTRESDLALFAKIAHHGKFQNPQAVPFSLLVPAFVTSELKTAFQIGFLLLIPFLIIDLVVASVLMSMGMVMLSPMIISLPFKLMLFVLVNGWALVMGTLAASFYH</sequence>
<evidence type="ECO:0000256" key="12">
    <source>
        <dbReference type="ARBA" id="ARBA00023225"/>
    </source>
</evidence>
<comment type="similarity">
    <text evidence="2 13">Belongs to the FliP/MopC/SpaP family.</text>
</comment>
<dbReference type="Proteomes" id="UP000243807">
    <property type="component" value="Chromosome"/>
</dbReference>
<proteinExistence type="inferred from homology"/>
<evidence type="ECO:0000256" key="4">
    <source>
        <dbReference type="ARBA" id="ARBA00022448"/>
    </source>
</evidence>
<evidence type="ECO:0000256" key="5">
    <source>
        <dbReference type="ARBA" id="ARBA00022475"/>
    </source>
</evidence>
<keyword evidence="11" id="KW-0975">Bacterial flagellum</keyword>
<dbReference type="InterPro" id="IPR005838">
    <property type="entry name" value="T3SS_IM_P"/>
</dbReference>
<dbReference type="GO" id="GO:0009425">
    <property type="term" value="C:bacterial-type flagellum basal body"/>
    <property type="evidence" value="ECO:0007669"/>
    <property type="project" value="UniProtKB-SubCell"/>
</dbReference>
<evidence type="ECO:0000256" key="10">
    <source>
        <dbReference type="ARBA" id="ARBA00023136"/>
    </source>
</evidence>
<dbReference type="KEGG" id="afy:BW247_07870"/>
<dbReference type="PANTHER" id="PTHR30587">
    <property type="entry name" value="FLAGELLAR BIOSYNTHETIC PROTEIN FLIP"/>
    <property type="match status" value="1"/>
</dbReference>
<evidence type="ECO:0000256" key="8">
    <source>
        <dbReference type="ARBA" id="ARBA00022927"/>
    </source>
</evidence>
<name>A0A1P8UGS1_9GAMM</name>
<dbReference type="Pfam" id="PF00813">
    <property type="entry name" value="FliP"/>
    <property type="match status" value="1"/>
</dbReference>
<keyword evidence="5 13" id="KW-1003">Cell membrane</keyword>
<feature type="chain" id="PRO_5011958715" description="Flagellar biosynthetic protein FliP" evidence="14">
    <location>
        <begin position="21"/>
        <end position="250"/>
    </location>
</feature>
<accession>A0A1P8UGS1</accession>
<dbReference type="GO" id="GO:0044781">
    <property type="term" value="P:bacterial-type flagellum organization"/>
    <property type="evidence" value="ECO:0007669"/>
    <property type="project" value="UniProtKB-UniRule"/>
</dbReference>
<keyword evidence="15" id="KW-0969">Cilium</keyword>
<feature type="transmembrane region" description="Helical" evidence="13">
    <location>
        <begin position="46"/>
        <end position="79"/>
    </location>
</feature>
<keyword evidence="4 13" id="KW-0813">Transport</keyword>
<reference evidence="15 16" key="1">
    <citation type="submission" date="2017-01" db="EMBL/GenBank/DDBJ databases">
        <title>Draft sequence of Acidihalobacter ferrooxidans strain DSM 14175 (strain V8).</title>
        <authorList>
            <person name="Khaleque H.N."/>
            <person name="Ramsay J.P."/>
            <person name="Murphy R.J.T."/>
            <person name="Kaksonen A.H."/>
            <person name="Boxall N.J."/>
            <person name="Watkin E.L.J."/>
        </authorList>
    </citation>
    <scope>NUCLEOTIDE SEQUENCE [LARGE SCALE GENOMIC DNA]</scope>
    <source>
        <strain evidence="15 16">V8</strain>
    </source>
</reference>
<keyword evidence="15" id="KW-0966">Cell projection</keyword>
<feature type="signal peptide" evidence="14">
    <location>
        <begin position="1"/>
        <end position="20"/>
    </location>
</feature>
<evidence type="ECO:0000256" key="7">
    <source>
        <dbReference type="ARBA" id="ARBA00022795"/>
    </source>
</evidence>
<dbReference type="NCBIfam" id="TIGR01103">
    <property type="entry name" value="fliP"/>
    <property type="match status" value="1"/>
</dbReference>
<dbReference type="PANTHER" id="PTHR30587:SF0">
    <property type="entry name" value="FLAGELLAR BIOSYNTHETIC PROTEIN FLIP"/>
    <property type="match status" value="1"/>
</dbReference>
<keyword evidence="9 13" id="KW-1133">Transmembrane helix</keyword>
<evidence type="ECO:0000256" key="14">
    <source>
        <dbReference type="SAM" id="SignalP"/>
    </source>
</evidence>
<evidence type="ECO:0000256" key="9">
    <source>
        <dbReference type="ARBA" id="ARBA00022989"/>
    </source>
</evidence>
<evidence type="ECO:0000256" key="3">
    <source>
        <dbReference type="ARBA" id="ARBA00021714"/>
    </source>
</evidence>
<evidence type="ECO:0000313" key="15">
    <source>
        <dbReference type="EMBL" id="APZ43019.1"/>
    </source>
</evidence>
<keyword evidence="12 13" id="KW-1006">Bacterial flagellum protein export</keyword>
<evidence type="ECO:0000256" key="13">
    <source>
        <dbReference type="RuleBase" id="RU362069"/>
    </source>
</evidence>
<feature type="transmembrane region" description="Helical" evidence="13">
    <location>
        <begin position="190"/>
        <end position="216"/>
    </location>
</feature>
<evidence type="ECO:0000256" key="2">
    <source>
        <dbReference type="ARBA" id="ARBA00006257"/>
    </source>
</evidence>
<keyword evidence="14" id="KW-0732">Signal</keyword>
<comment type="subcellular location">
    <subcellularLocation>
        <location evidence="13">Cell membrane</location>
        <topology evidence="13">Multi-pass membrane protein</topology>
    </subcellularLocation>
    <subcellularLocation>
        <location evidence="13">Bacterial flagellum basal body</location>
    </subcellularLocation>
</comment>